<name>A0A550CK58_9AGAR</name>
<evidence type="ECO:0000256" key="1">
    <source>
        <dbReference type="SAM" id="MobiDB-lite"/>
    </source>
</evidence>
<feature type="region of interest" description="Disordered" evidence="1">
    <location>
        <begin position="358"/>
        <end position="387"/>
    </location>
</feature>
<sequence>MGQYWQMLDLDSRTVVLGMGKLGESFFDEGETVRGLLCRAPFDPVPLKYGDLLDTAEEVPATSSLMILPHDIIDVIFGFLSDRVDMLCFAFTSRKCYRAGERHIFAFIKKWADMSAGHRVIIVGEHCIQGDLPEGLELSEREKVELSSKFSDIYHDPADQIDPDQPLTLSRVADYGFKTLPRDERDRGLYSVLSMPVWRRFPSLERSFFRGELRLVDNMMRNIFPDTSARPTDDSILVLRNLSRRLYIPGTAVVRFNQEHGPGRFDTKRDQVRKICLGDAVLARICWCYDGSGAMNYNGLDMHRGVWAGDRFDIVYARDFESEREAEVAAGCSPWRDVAEEVLAEVETIWMADNLISRRDPGDATSESAGSFDDSDSINSDDDGEWD</sequence>
<proteinExistence type="predicted"/>
<protein>
    <recommendedName>
        <fullName evidence="4">F-box domain-containing protein</fullName>
    </recommendedName>
</protein>
<feature type="compositionally biased region" description="Acidic residues" evidence="1">
    <location>
        <begin position="373"/>
        <end position="387"/>
    </location>
</feature>
<evidence type="ECO:0000313" key="2">
    <source>
        <dbReference type="EMBL" id="TRM65176.1"/>
    </source>
</evidence>
<reference evidence="2 3" key="1">
    <citation type="journal article" date="2019" name="New Phytol.">
        <title>Comparative genomics reveals unique wood-decay strategies and fruiting body development in the Schizophyllaceae.</title>
        <authorList>
            <person name="Almasi E."/>
            <person name="Sahu N."/>
            <person name="Krizsan K."/>
            <person name="Balint B."/>
            <person name="Kovacs G.M."/>
            <person name="Kiss B."/>
            <person name="Cseklye J."/>
            <person name="Drula E."/>
            <person name="Henrissat B."/>
            <person name="Nagy I."/>
            <person name="Chovatia M."/>
            <person name="Adam C."/>
            <person name="LaButti K."/>
            <person name="Lipzen A."/>
            <person name="Riley R."/>
            <person name="Grigoriev I.V."/>
            <person name="Nagy L.G."/>
        </authorList>
    </citation>
    <scope>NUCLEOTIDE SEQUENCE [LARGE SCALE GENOMIC DNA]</scope>
    <source>
        <strain evidence="2 3">NL-1724</strain>
    </source>
</reference>
<dbReference type="EMBL" id="VDMD01000005">
    <property type="protein sequence ID" value="TRM65176.1"/>
    <property type="molecule type" value="Genomic_DNA"/>
</dbReference>
<gene>
    <name evidence="2" type="ORF">BD626DRAFT_628414</name>
</gene>
<dbReference type="AlphaFoldDB" id="A0A550CK58"/>
<dbReference type="OrthoDB" id="2588098at2759"/>
<comment type="caution">
    <text evidence="2">The sequence shown here is derived from an EMBL/GenBank/DDBJ whole genome shotgun (WGS) entry which is preliminary data.</text>
</comment>
<keyword evidence="3" id="KW-1185">Reference proteome</keyword>
<accession>A0A550CK58</accession>
<evidence type="ECO:0000313" key="3">
    <source>
        <dbReference type="Proteomes" id="UP000320762"/>
    </source>
</evidence>
<evidence type="ECO:0008006" key="4">
    <source>
        <dbReference type="Google" id="ProtNLM"/>
    </source>
</evidence>
<organism evidence="2 3">
    <name type="scientific">Schizophyllum amplum</name>
    <dbReference type="NCBI Taxonomy" id="97359"/>
    <lineage>
        <taxon>Eukaryota</taxon>
        <taxon>Fungi</taxon>
        <taxon>Dikarya</taxon>
        <taxon>Basidiomycota</taxon>
        <taxon>Agaricomycotina</taxon>
        <taxon>Agaricomycetes</taxon>
        <taxon>Agaricomycetidae</taxon>
        <taxon>Agaricales</taxon>
        <taxon>Schizophyllaceae</taxon>
        <taxon>Schizophyllum</taxon>
    </lineage>
</organism>
<dbReference type="Proteomes" id="UP000320762">
    <property type="component" value="Unassembled WGS sequence"/>
</dbReference>